<dbReference type="Pfam" id="PF13377">
    <property type="entry name" value="Peripla_BP_3"/>
    <property type="match status" value="1"/>
</dbReference>
<dbReference type="PANTHER" id="PTHR30146:SF109">
    <property type="entry name" value="HTH-TYPE TRANSCRIPTIONAL REGULATOR GALS"/>
    <property type="match status" value="1"/>
</dbReference>
<keyword evidence="3" id="KW-0804">Transcription</keyword>
<gene>
    <name evidence="5" type="ORF">BKA03_002027</name>
</gene>
<comment type="caution">
    <text evidence="5">The sequence shown here is derived from an EMBL/GenBank/DDBJ whole genome shotgun (WGS) entry which is preliminary data.</text>
</comment>
<evidence type="ECO:0000256" key="3">
    <source>
        <dbReference type="ARBA" id="ARBA00023163"/>
    </source>
</evidence>
<dbReference type="PANTHER" id="PTHR30146">
    <property type="entry name" value="LACI-RELATED TRANSCRIPTIONAL REPRESSOR"/>
    <property type="match status" value="1"/>
</dbReference>
<dbReference type="InterPro" id="IPR028082">
    <property type="entry name" value="Peripla_BP_I"/>
</dbReference>
<name>A0A7Z0CKH3_9MICO</name>
<evidence type="ECO:0000313" key="5">
    <source>
        <dbReference type="EMBL" id="NYI41908.1"/>
    </source>
</evidence>
<dbReference type="SMART" id="SM00354">
    <property type="entry name" value="HTH_LACI"/>
    <property type="match status" value="1"/>
</dbReference>
<evidence type="ECO:0000313" key="6">
    <source>
        <dbReference type="Proteomes" id="UP000547973"/>
    </source>
</evidence>
<evidence type="ECO:0000256" key="2">
    <source>
        <dbReference type="ARBA" id="ARBA00023125"/>
    </source>
</evidence>
<dbReference type="InterPro" id="IPR000843">
    <property type="entry name" value="HTH_LacI"/>
</dbReference>
<protein>
    <submittedName>
        <fullName evidence="5">DNA-binding LacI/PurR family transcriptional regulator</fullName>
    </submittedName>
</protein>
<dbReference type="PROSITE" id="PS50932">
    <property type="entry name" value="HTH_LACI_2"/>
    <property type="match status" value="1"/>
</dbReference>
<dbReference type="EMBL" id="JACBZO010000001">
    <property type="protein sequence ID" value="NYI41908.1"/>
    <property type="molecule type" value="Genomic_DNA"/>
</dbReference>
<proteinExistence type="predicted"/>
<dbReference type="SUPFAM" id="SSF47413">
    <property type="entry name" value="lambda repressor-like DNA-binding domains"/>
    <property type="match status" value="1"/>
</dbReference>
<evidence type="ECO:0000259" key="4">
    <source>
        <dbReference type="PROSITE" id="PS50932"/>
    </source>
</evidence>
<evidence type="ECO:0000256" key="1">
    <source>
        <dbReference type="ARBA" id="ARBA00023015"/>
    </source>
</evidence>
<keyword evidence="2 5" id="KW-0238">DNA-binding</keyword>
<dbReference type="InterPro" id="IPR046335">
    <property type="entry name" value="LacI/GalR-like_sensor"/>
</dbReference>
<dbReference type="GO" id="GO:0003700">
    <property type="term" value="F:DNA-binding transcription factor activity"/>
    <property type="evidence" value="ECO:0007669"/>
    <property type="project" value="TreeGrafter"/>
</dbReference>
<dbReference type="RefSeq" id="WP_179398079.1">
    <property type="nucleotide sequence ID" value="NZ_BBRC01000013.1"/>
</dbReference>
<dbReference type="Proteomes" id="UP000547973">
    <property type="component" value="Unassembled WGS sequence"/>
</dbReference>
<organism evidence="5 6">
    <name type="scientific">Demequina lutea</name>
    <dbReference type="NCBI Taxonomy" id="431489"/>
    <lineage>
        <taxon>Bacteria</taxon>
        <taxon>Bacillati</taxon>
        <taxon>Actinomycetota</taxon>
        <taxon>Actinomycetes</taxon>
        <taxon>Micrococcales</taxon>
        <taxon>Demequinaceae</taxon>
        <taxon>Demequina</taxon>
    </lineage>
</organism>
<dbReference type="SUPFAM" id="SSF53822">
    <property type="entry name" value="Periplasmic binding protein-like I"/>
    <property type="match status" value="1"/>
</dbReference>
<feature type="domain" description="HTH lacI-type" evidence="4">
    <location>
        <begin position="1"/>
        <end position="56"/>
    </location>
</feature>
<dbReference type="GO" id="GO:0000976">
    <property type="term" value="F:transcription cis-regulatory region binding"/>
    <property type="evidence" value="ECO:0007669"/>
    <property type="project" value="TreeGrafter"/>
</dbReference>
<keyword evidence="6" id="KW-1185">Reference proteome</keyword>
<dbReference type="AlphaFoldDB" id="A0A7Z0CKH3"/>
<dbReference type="InterPro" id="IPR010982">
    <property type="entry name" value="Lambda_DNA-bd_dom_sf"/>
</dbReference>
<dbReference type="CDD" id="cd01392">
    <property type="entry name" value="HTH_LacI"/>
    <property type="match status" value="1"/>
</dbReference>
<accession>A0A7Z0CKH3</accession>
<reference evidence="5 6" key="1">
    <citation type="submission" date="2020-07" db="EMBL/GenBank/DDBJ databases">
        <title>Sequencing the genomes of 1000 actinobacteria strains.</title>
        <authorList>
            <person name="Klenk H.-P."/>
        </authorList>
    </citation>
    <scope>NUCLEOTIDE SEQUENCE [LARGE SCALE GENOMIC DNA]</scope>
    <source>
        <strain evidence="5 6">DSM 19970</strain>
    </source>
</reference>
<dbReference type="Gene3D" id="1.10.260.40">
    <property type="entry name" value="lambda repressor-like DNA-binding domains"/>
    <property type="match status" value="1"/>
</dbReference>
<keyword evidence="1" id="KW-0805">Transcription regulation</keyword>
<dbReference type="Gene3D" id="3.40.50.2300">
    <property type="match status" value="2"/>
</dbReference>
<sequence length="364" mass="38189">MTLADVAREAGVAKSTASYAFSDPHRLAADTTRRVREAAQRLGYSGPSALGRALASGRTSVVAVVTRALLEAPDTDPHALQVIDGLSRELASLGYGVLLLPPVTNEATHKLHEGAMYDAAVTVRRIDGIPETDVMLAQRGVPWVRLDGVPDDDKAVAMDAVTPSMQILRSLTDGGHVRVATVALRLSLEDRGMQILDGPASASLMKGLPSSVPQKVPRDRLEAFARVGIAPSHIVSCSIVTREDGHAAGQTLLSLPVDERPTAIVCQADVFAWGVIDAARELGLRVPEDVSVTGFDGLVGGVFDDLNLTTVVQDGATKGRLVARWVTLASTGPDAPPPFDLQATVRWGSSTAHASKQASGPPSA</sequence>
<dbReference type="Pfam" id="PF00356">
    <property type="entry name" value="LacI"/>
    <property type="match status" value="1"/>
</dbReference>